<feature type="region of interest" description="Disordered" evidence="1">
    <location>
        <begin position="1"/>
        <end position="48"/>
    </location>
</feature>
<dbReference type="Gramene" id="OMERI01G30580.3">
    <property type="protein sequence ID" value="OMERI01G30580.3"/>
    <property type="gene ID" value="OMERI01G30580"/>
</dbReference>
<keyword evidence="3" id="KW-1185">Reference proteome</keyword>
<reference evidence="2" key="1">
    <citation type="submission" date="2015-04" db="UniProtKB">
        <authorList>
            <consortium name="EnsemblPlants"/>
        </authorList>
    </citation>
    <scope>IDENTIFICATION</scope>
</reference>
<evidence type="ECO:0000256" key="1">
    <source>
        <dbReference type="SAM" id="MobiDB-lite"/>
    </source>
</evidence>
<sequence length="98" mass="11051">MPPQVPSVRASWPSAATKASPAGGTTREFVPPYRSRLPARPSRLTTSEESIKDKNSWLNNHFNSRRALDFSVVNCINLAYICHCSRYCGWIPEIRKSD</sequence>
<dbReference type="Proteomes" id="UP000008021">
    <property type="component" value="Chromosome 1"/>
</dbReference>
<dbReference type="EnsemblPlants" id="OMERI01G30580.6">
    <property type="protein sequence ID" value="OMERI01G30580.6"/>
    <property type="gene ID" value="OMERI01G30580"/>
</dbReference>
<dbReference type="EnsemblPlants" id="OMERI01G30580.3">
    <property type="protein sequence ID" value="OMERI01G30580.3"/>
    <property type="gene ID" value="OMERI01G30580"/>
</dbReference>
<dbReference type="AlphaFoldDB" id="A0A0E0C8R5"/>
<accession>A0A0E0C8R5</accession>
<evidence type="ECO:0000313" key="2">
    <source>
        <dbReference type="EnsemblPlants" id="OMERI01G30580.3"/>
    </source>
</evidence>
<dbReference type="HOGENOM" id="CLU_182543_0_0_1"/>
<name>A0A0E0C8R5_9ORYZ</name>
<organism evidence="2">
    <name type="scientific">Oryza meridionalis</name>
    <dbReference type="NCBI Taxonomy" id="40149"/>
    <lineage>
        <taxon>Eukaryota</taxon>
        <taxon>Viridiplantae</taxon>
        <taxon>Streptophyta</taxon>
        <taxon>Embryophyta</taxon>
        <taxon>Tracheophyta</taxon>
        <taxon>Spermatophyta</taxon>
        <taxon>Magnoliopsida</taxon>
        <taxon>Liliopsida</taxon>
        <taxon>Poales</taxon>
        <taxon>Poaceae</taxon>
        <taxon>BOP clade</taxon>
        <taxon>Oryzoideae</taxon>
        <taxon>Oryzeae</taxon>
        <taxon>Oryzinae</taxon>
        <taxon>Oryza</taxon>
    </lineage>
</organism>
<evidence type="ECO:0000313" key="3">
    <source>
        <dbReference type="Proteomes" id="UP000008021"/>
    </source>
</evidence>
<proteinExistence type="predicted"/>
<reference evidence="2" key="2">
    <citation type="submission" date="2018-05" db="EMBL/GenBank/DDBJ databases">
        <title>OmerRS3 (Oryza meridionalis Reference Sequence Version 3).</title>
        <authorList>
            <person name="Zhang J."/>
            <person name="Kudrna D."/>
            <person name="Lee S."/>
            <person name="Talag J."/>
            <person name="Welchert J."/>
            <person name="Wing R.A."/>
        </authorList>
    </citation>
    <scope>NUCLEOTIDE SEQUENCE [LARGE SCALE GENOMIC DNA]</scope>
    <source>
        <strain evidence="2">OR44</strain>
    </source>
</reference>
<protein>
    <submittedName>
        <fullName evidence="2">Uncharacterized protein</fullName>
    </submittedName>
</protein>
<dbReference type="Gramene" id="OMERI01G30580.6">
    <property type="protein sequence ID" value="OMERI01G30580.6"/>
    <property type="gene ID" value="OMERI01G30580"/>
</dbReference>